<dbReference type="AlphaFoldDB" id="A0AAW2J798"/>
<name>A0AAW2J798_9LAMI</name>
<evidence type="ECO:0000256" key="2">
    <source>
        <dbReference type="SAM" id="MobiDB-lite"/>
    </source>
</evidence>
<dbReference type="GO" id="GO:0031023">
    <property type="term" value="P:microtubule organizing center organization"/>
    <property type="evidence" value="ECO:0007669"/>
    <property type="project" value="InterPro"/>
</dbReference>
<dbReference type="InterPro" id="IPR028346">
    <property type="entry name" value="HAUS2"/>
</dbReference>
<dbReference type="EMBL" id="JACGWM010001649">
    <property type="protein sequence ID" value="KAL0290325.1"/>
    <property type="molecule type" value="Genomic_DNA"/>
</dbReference>
<dbReference type="GO" id="GO:0007020">
    <property type="term" value="P:microtubule nucleation"/>
    <property type="evidence" value="ECO:0007669"/>
    <property type="project" value="TreeGrafter"/>
</dbReference>
<comment type="caution">
    <text evidence="3">The sequence shown here is derived from an EMBL/GenBank/DDBJ whole genome shotgun (WGS) entry which is preliminary data.</text>
</comment>
<proteinExistence type="predicted"/>
<dbReference type="PANTHER" id="PTHR16039:SF1">
    <property type="entry name" value="HAUS AUGMIN-LIKE COMPLEX SUBUNIT 2"/>
    <property type="match status" value="1"/>
</dbReference>
<sequence>MSDALSIAADLGFSVPPPPSQEDIQNLSAGSGEKGEDLIRILRELTAVQRKIADLQVELQGRKEDKNVAHLTHVSEMEKKIETLARITTILKDVIQNKDRIIARLQQPYSLDCIPVEAEYQKQFSELLMKAASDYGALTASVADFQWSQNFKEPPTEMLRPIPVALASCTRFFEAMTAMRESFAKLQSCIPLLESDCGTPPPWRTESSFDDLAVGTLRRQSSAQEEM</sequence>
<dbReference type="GO" id="GO:0051225">
    <property type="term" value="P:spindle assembly"/>
    <property type="evidence" value="ECO:0007669"/>
    <property type="project" value="InterPro"/>
</dbReference>
<feature type="region of interest" description="Disordered" evidence="2">
    <location>
        <begin position="1"/>
        <end position="31"/>
    </location>
</feature>
<feature type="coiled-coil region" evidence="1">
    <location>
        <begin position="38"/>
        <end position="65"/>
    </location>
</feature>
<organism evidence="3">
    <name type="scientific">Sesamum calycinum</name>
    <dbReference type="NCBI Taxonomy" id="2727403"/>
    <lineage>
        <taxon>Eukaryota</taxon>
        <taxon>Viridiplantae</taxon>
        <taxon>Streptophyta</taxon>
        <taxon>Embryophyta</taxon>
        <taxon>Tracheophyta</taxon>
        <taxon>Spermatophyta</taxon>
        <taxon>Magnoliopsida</taxon>
        <taxon>eudicotyledons</taxon>
        <taxon>Gunneridae</taxon>
        <taxon>Pentapetalae</taxon>
        <taxon>asterids</taxon>
        <taxon>lamiids</taxon>
        <taxon>Lamiales</taxon>
        <taxon>Pedaliaceae</taxon>
        <taxon>Sesamum</taxon>
    </lineage>
</organism>
<dbReference type="PANTHER" id="PTHR16039">
    <property type="entry name" value="HAUS AUGMIN-LIKE COMPLEX SUBUNIT 2"/>
    <property type="match status" value="1"/>
</dbReference>
<reference evidence="3" key="1">
    <citation type="submission" date="2020-06" db="EMBL/GenBank/DDBJ databases">
        <authorList>
            <person name="Li T."/>
            <person name="Hu X."/>
            <person name="Zhang T."/>
            <person name="Song X."/>
            <person name="Zhang H."/>
            <person name="Dai N."/>
            <person name="Sheng W."/>
            <person name="Hou X."/>
            <person name="Wei L."/>
        </authorList>
    </citation>
    <scope>NUCLEOTIDE SEQUENCE</scope>
    <source>
        <strain evidence="3">KEN8</strain>
        <tissue evidence="3">Leaf</tissue>
    </source>
</reference>
<dbReference type="Pfam" id="PF15003">
    <property type="entry name" value="HAUS2"/>
    <property type="match status" value="1"/>
</dbReference>
<dbReference type="GO" id="GO:1990498">
    <property type="term" value="C:mitotic spindle microtubule"/>
    <property type="evidence" value="ECO:0007669"/>
    <property type="project" value="TreeGrafter"/>
</dbReference>
<protein>
    <submittedName>
        <fullName evidence="3">AUGMIN subunit</fullName>
    </submittedName>
</protein>
<evidence type="ECO:0000313" key="3">
    <source>
        <dbReference type="EMBL" id="KAL0290325.1"/>
    </source>
</evidence>
<evidence type="ECO:0000256" key="1">
    <source>
        <dbReference type="SAM" id="Coils"/>
    </source>
</evidence>
<keyword evidence="1" id="KW-0175">Coiled coil</keyword>
<gene>
    <name evidence="3" type="ORF">Scaly_2676200</name>
</gene>
<reference evidence="3" key="2">
    <citation type="journal article" date="2024" name="Plant">
        <title>Genomic evolution and insights into agronomic trait innovations of Sesamum species.</title>
        <authorList>
            <person name="Miao H."/>
            <person name="Wang L."/>
            <person name="Qu L."/>
            <person name="Liu H."/>
            <person name="Sun Y."/>
            <person name="Le M."/>
            <person name="Wang Q."/>
            <person name="Wei S."/>
            <person name="Zheng Y."/>
            <person name="Lin W."/>
            <person name="Duan Y."/>
            <person name="Cao H."/>
            <person name="Xiong S."/>
            <person name="Wang X."/>
            <person name="Wei L."/>
            <person name="Li C."/>
            <person name="Ma Q."/>
            <person name="Ju M."/>
            <person name="Zhao R."/>
            <person name="Li G."/>
            <person name="Mu C."/>
            <person name="Tian Q."/>
            <person name="Mei H."/>
            <person name="Zhang T."/>
            <person name="Gao T."/>
            <person name="Zhang H."/>
        </authorList>
    </citation>
    <scope>NUCLEOTIDE SEQUENCE</scope>
    <source>
        <strain evidence="3">KEN8</strain>
    </source>
</reference>
<accession>A0AAW2J798</accession>